<accession>A0A6J4VC53</accession>
<reference evidence="1" key="1">
    <citation type="submission" date="2020-02" db="EMBL/GenBank/DDBJ databases">
        <authorList>
            <person name="Meier V. D."/>
        </authorList>
    </citation>
    <scope>NUCLEOTIDE SEQUENCE</scope>
    <source>
        <strain evidence="1">AVDCRST_MAG88</strain>
    </source>
</reference>
<dbReference type="EMBL" id="CADCWM010000662">
    <property type="protein sequence ID" value="CAA9574879.1"/>
    <property type="molecule type" value="Genomic_DNA"/>
</dbReference>
<name>A0A6J4VC53_9BACT</name>
<sequence length="41" mass="4374">MGKVEHAPPHDAGSPEHLVISVQLALQVGNGGRRGRVFARE</sequence>
<evidence type="ECO:0000313" key="1">
    <source>
        <dbReference type="EMBL" id="CAA9574879.1"/>
    </source>
</evidence>
<proteinExistence type="predicted"/>
<protein>
    <submittedName>
        <fullName evidence="1">Uncharacterized protein</fullName>
    </submittedName>
</protein>
<gene>
    <name evidence="1" type="ORF">AVDCRST_MAG88-2718</name>
</gene>
<dbReference type="AlphaFoldDB" id="A0A6J4VC53"/>
<organism evidence="1">
    <name type="scientific">uncultured Thermomicrobiales bacterium</name>
    <dbReference type="NCBI Taxonomy" id="1645740"/>
    <lineage>
        <taxon>Bacteria</taxon>
        <taxon>Pseudomonadati</taxon>
        <taxon>Thermomicrobiota</taxon>
        <taxon>Thermomicrobia</taxon>
        <taxon>Thermomicrobiales</taxon>
        <taxon>environmental samples</taxon>
    </lineage>
</organism>